<protein>
    <submittedName>
        <fullName evidence="3">Putative tpr repeat protein</fullName>
    </submittedName>
</protein>
<accession>D2UAM3</accession>
<dbReference type="PROSITE" id="PS50005">
    <property type="entry name" value="TPR"/>
    <property type="match status" value="2"/>
</dbReference>
<evidence type="ECO:0000313" key="4">
    <source>
        <dbReference type="Proteomes" id="UP000001890"/>
    </source>
</evidence>
<name>D2UAM3_XANAP</name>
<keyword evidence="1" id="KW-0802">TPR repeat</keyword>
<dbReference type="Pfam" id="PF13181">
    <property type="entry name" value="TPR_8"/>
    <property type="match status" value="1"/>
</dbReference>
<organism evidence="3 4">
    <name type="scientific">Xanthomonas albilineans (strain GPE PC73 / CFBP 7063)</name>
    <dbReference type="NCBI Taxonomy" id="380358"/>
    <lineage>
        <taxon>Bacteria</taxon>
        <taxon>Pseudomonadati</taxon>
        <taxon>Pseudomonadota</taxon>
        <taxon>Gammaproteobacteria</taxon>
        <taxon>Lysobacterales</taxon>
        <taxon>Lysobacteraceae</taxon>
        <taxon>Xanthomonas</taxon>
    </lineage>
</organism>
<feature type="repeat" description="TPR" evidence="1">
    <location>
        <begin position="91"/>
        <end position="124"/>
    </location>
</feature>
<dbReference type="eggNOG" id="COG3063">
    <property type="taxonomic scope" value="Bacteria"/>
</dbReference>
<dbReference type="NCBIfam" id="TIGR02521">
    <property type="entry name" value="type_IV_pilW"/>
    <property type="match status" value="1"/>
</dbReference>
<dbReference type="Gene3D" id="1.25.40.10">
    <property type="entry name" value="Tetratricopeptide repeat domain"/>
    <property type="match status" value="1"/>
</dbReference>
<evidence type="ECO:0000256" key="2">
    <source>
        <dbReference type="SAM" id="SignalP"/>
    </source>
</evidence>
<reference evidence="3 4" key="1">
    <citation type="journal article" date="2009" name="BMC Genomics">
        <title>The complete genome sequence of Xanthomonas albilineans provides new insights into the reductive genome evolution of the xylem-limited Xanthomonadaceae.</title>
        <authorList>
            <person name="Pieretti I."/>
            <person name="Royer M."/>
            <person name="Barbe V."/>
            <person name="Carrere S."/>
            <person name="Koebnik R."/>
            <person name="Cociancich S."/>
            <person name="Couloux A."/>
            <person name="Darrasse A."/>
            <person name="Gouzy J."/>
            <person name="Jacques M.A."/>
            <person name="Lauber E."/>
            <person name="Manceau C."/>
            <person name="Mangenot S."/>
            <person name="Poussier S."/>
            <person name="Segurens B."/>
            <person name="Szurek B."/>
            <person name="Verdier V."/>
            <person name="Arlat M."/>
            <person name="Rott P."/>
        </authorList>
    </citation>
    <scope>NUCLEOTIDE SEQUENCE [LARGE SCALE GENOMIC DNA]</scope>
    <source>
        <strain evidence="4">GPE PC73 / CFBP 7063</strain>
    </source>
</reference>
<feature type="signal peptide" evidence="2">
    <location>
        <begin position="1"/>
        <end position="27"/>
    </location>
</feature>
<dbReference type="OrthoDB" id="9814042at2"/>
<evidence type="ECO:0000256" key="1">
    <source>
        <dbReference type="PROSITE-ProRule" id="PRU00339"/>
    </source>
</evidence>
<dbReference type="GeneID" id="57876896"/>
<dbReference type="InterPro" id="IPR013360">
    <property type="entry name" value="Pilus_4_PilW"/>
</dbReference>
<keyword evidence="4" id="KW-1185">Reference proteome</keyword>
<dbReference type="RefSeq" id="WP_012916092.1">
    <property type="nucleotide sequence ID" value="NC_013722.1"/>
</dbReference>
<dbReference type="Proteomes" id="UP000001890">
    <property type="component" value="Chromosome"/>
</dbReference>
<dbReference type="EMBL" id="FP565176">
    <property type="protein sequence ID" value="CBA16089.1"/>
    <property type="molecule type" value="Genomic_DNA"/>
</dbReference>
<dbReference type="SMART" id="SM00028">
    <property type="entry name" value="TPR"/>
    <property type="match status" value="3"/>
</dbReference>
<dbReference type="SUPFAM" id="SSF48452">
    <property type="entry name" value="TPR-like"/>
    <property type="match status" value="1"/>
</dbReference>
<gene>
    <name evidence="3" type="ordered locus">XALc_1590</name>
</gene>
<dbReference type="AlphaFoldDB" id="D2UAM3"/>
<feature type="chain" id="PRO_5003037001" evidence="2">
    <location>
        <begin position="28"/>
        <end position="272"/>
    </location>
</feature>
<dbReference type="KEGG" id="xal:XALC_1590"/>
<dbReference type="STRING" id="380358.XALC_1590"/>
<feature type="repeat" description="TPR" evidence="1">
    <location>
        <begin position="161"/>
        <end position="194"/>
    </location>
</feature>
<sequence>MRQPSCHLTFAVTLTALLALPGCNWLAAKSGKLRTVEQVQPDYRIHDSHTVKSRFALQEQLGLAVNRLGSGDLDGAERYANKALTLDANSVQAHTLLALIADRRGAYAVAGEHYRKAAELAPDSGETLNNYGAWLCANGAAAESLSWFDRALALPDYATPASALANAGGCALQVGQRERGLHDLRKALAMEPNNPYALEAMAREEVAQGHFFEARAFAERRLASAPANSSVLQLAVKIEQRLGDKVAASRYQQRLRKEFPNAATTISGNNPS</sequence>
<proteinExistence type="predicted"/>
<keyword evidence="2" id="KW-0732">Signal</keyword>
<evidence type="ECO:0000313" key="3">
    <source>
        <dbReference type="EMBL" id="CBA16089.1"/>
    </source>
</evidence>
<dbReference type="InterPro" id="IPR011990">
    <property type="entry name" value="TPR-like_helical_dom_sf"/>
</dbReference>
<dbReference type="PATRIC" id="fig|29447.3.peg.1554"/>
<dbReference type="InterPro" id="IPR019734">
    <property type="entry name" value="TPR_rpt"/>
</dbReference>